<dbReference type="Proteomes" id="UP001054889">
    <property type="component" value="Unassembled WGS sequence"/>
</dbReference>
<dbReference type="EMBL" id="BQKI01000012">
    <property type="protein sequence ID" value="GJN06072.1"/>
    <property type="molecule type" value="Genomic_DNA"/>
</dbReference>
<evidence type="ECO:0000313" key="3">
    <source>
        <dbReference type="Proteomes" id="UP001054889"/>
    </source>
</evidence>
<dbReference type="PANTHER" id="PTHR36617:SF17">
    <property type="entry name" value="OS01G0114800 PROTEIN"/>
    <property type="match status" value="1"/>
</dbReference>
<protein>
    <recommendedName>
        <fullName evidence="1">Reverse transcriptase zinc-binding domain-containing protein</fullName>
    </recommendedName>
</protein>
<accession>A0AAV5D7G9</accession>
<feature type="domain" description="Reverse transcriptase zinc-binding" evidence="1">
    <location>
        <begin position="100"/>
        <end position="184"/>
    </location>
</feature>
<evidence type="ECO:0000313" key="2">
    <source>
        <dbReference type="EMBL" id="GJN06072.1"/>
    </source>
</evidence>
<organism evidence="2 3">
    <name type="scientific">Eleusine coracana subsp. coracana</name>
    <dbReference type="NCBI Taxonomy" id="191504"/>
    <lineage>
        <taxon>Eukaryota</taxon>
        <taxon>Viridiplantae</taxon>
        <taxon>Streptophyta</taxon>
        <taxon>Embryophyta</taxon>
        <taxon>Tracheophyta</taxon>
        <taxon>Spermatophyta</taxon>
        <taxon>Magnoliopsida</taxon>
        <taxon>Liliopsida</taxon>
        <taxon>Poales</taxon>
        <taxon>Poaceae</taxon>
        <taxon>PACMAD clade</taxon>
        <taxon>Chloridoideae</taxon>
        <taxon>Cynodonteae</taxon>
        <taxon>Eleusininae</taxon>
        <taxon>Eleusine</taxon>
    </lineage>
</organism>
<keyword evidence="3" id="KW-1185">Reference proteome</keyword>
<evidence type="ECO:0000259" key="1">
    <source>
        <dbReference type="Pfam" id="PF13966"/>
    </source>
</evidence>
<gene>
    <name evidence="2" type="primary">ga23758</name>
    <name evidence="2" type="ORF">PR202_ga23758</name>
</gene>
<dbReference type="PANTHER" id="PTHR36617">
    <property type="entry name" value="PROTEIN, PUTATIVE-RELATED"/>
    <property type="match status" value="1"/>
</dbReference>
<dbReference type="InterPro" id="IPR026960">
    <property type="entry name" value="RVT-Znf"/>
</dbReference>
<reference evidence="2" key="1">
    <citation type="journal article" date="2018" name="DNA Res.">
        <title>Multiple hybrid de novo genome assembly of finger millet, an orphan allotetraploid crop.</title>
        <authorList>
            <person name="Hatakeyama M."/>
            <person name="Aluri S."/>
            <person name="Balachadran M.T."/>
            <person name="Sivarajan S.R."/>
            <person name="Patrignani A."/>
            <person name="Gruter S."/>
            <person name="Poveda L."/>
            <person name="Shimizu-Inatsugi R."/>
            <person name="Baeten J."/>
            <person name="Francoijs K.J."/>
            <person name="Nataraja K.N."/>
            <person name="Reddy Y.A.N."/>
            <person name="Phadnis S."/>
            <person name="Ravikumar R.L."/>
            <person name="Schlapbach R."/>
            <person name="Sreeman S.M."/>
            <person name="Shimizu K.K."/>
        </authorList>
    </citation>
    <scope>NUCLEOTIDE SEQUENCE</scope>
</reference>
<name>A0AAV5D7G9_ELECO</name>
<dbReference type="AlphaFoldDB" id="A0AAV5D7G9"/>
<reference evidence="2" key="2">
    <citation type="submission" date="2021-12" db="EMBL/GenBank/DDBJ databases">
        <title>Resequencing data analysis of finger millet.</title>
        <authorList>
            <person name="Hatakeyama M."/>
            <person name="Aluri S."/>
            <person name="Balachadran M.T."/>
            <person name="Sivarajan S.R."/>
            <person name="Poveda L."/>
            <person name="Shimizu-Inatsugi R."/>
            <person name="Schlapbach R."/>
            <person name="Sreeman S.M."/>
            <person name="Shimizu K.K."/>
        </authorList>
    </citation>
    <scope>NUCLEOTIDE SEQUENCE</scope>
</reference>
<sequence>MSTEIGNGASTLFWEDRWLLGQRIQDLSPLISGMVPKRISNKRTVSEAITDMCWVRDIHGIASLEVITEFIKLWDIVSGVMLQPEVEDVHMWQFSTSGKYMAKSAYDVLFQGAISFEPWERIWKTWTPGKCQFFMWLAAHLRCWTVDRLARKNLPHPESCLMCDQEDETIDHLLVGCVFACQFWHFLLNRIGHGHLAPLPDDLIFREWWAKVTKPANSSIKKGLNSYITLGAWVLWRHRNDCVFNGASPNLATVLRTVGYEVRMWSMAGAKGLSLLTSYDGEAVVG</sequence>
<comment type="caution">
    <text evidence="2">The sequence shown here is derived from an EMBL/GenBank/DDBJ whole genome shotgun (WGS) entry which is preliminary data.</text>
</comment>
<proteinExistence type="predicted"/>
<dbReference type="Pfam" id="PF13966">
    <property type="entry name" value="zf-RVT"/>
    <property type="match status" value="1"/>
</dbReference>